<dbReference type="InterPro" id="IPR007981">
    <property type="entry name" value="Peptidase_A5"/>
</dbReference>
<dbReference type="EMBL" id="AP018930">
    <property type="protein sequence ID" value="BBG27974.1"/>
    <property type="molecule type" value="Genomic_DNA"/>
</dbReference>
<sequence>MREVIALLMVVLFLISPVMTASENSVVKKLDYYMECTILPSGIGVYGVANESGKISFFTVATHEILGYFNITNVKSTSTCSMFPHGASLQLNSVVLTRTTENNFSFWIQNVLLFNTSDNAIKVLDNVWNFSSQYSTLNASGKGEILNSNEGSYYVFSEPWELIKFPFAGYLLEKETRNEAHLTVSFGYVIIQNGSFVPPSVVWYDNVSIPVLNSTSSCILVSPRETPQGSLFDAELVFGGPGSGSQSCFSALNASLGLFYNNTHVVPFKSIYDFGTDTAERSLDVHAYLNGLVDLYAGEENPSFLTDNYSFVTPFTAVEIENVVNHEIISKELIYIDSAFRENLTNITNASVDLVPENLSVSVQPSDVFQTKTIFITYEEIVEVSLNLPNGTTHVWVKKGDSIRLPETILEGTTRYSLEGNDMLKICSPINLTPVYQKQFLVKLITMQGAQTFWVRDGSKIRLYQESLLPTQWIGTYDVKNGFYVTVNQPIVEREVVSGSPYYIVAGIVILILLTVLARRRRRSS</sequence>
<feature type="transmembrane region" description="Helical" evidence="1">
    <location>
        <begin position="500"/>
        <end position="518"/>
    </location>
</feature>
<dbReference type="STRING" id="1294262.GCA_001316085_01396"/>
<keyword evidence="1" id="KW-0472">Membrane</keyword>
<protein>
    <submittedName>
        <fullName evidence="2">Thermopsin</fullName>
    </submittedName>
</protein>
<dbReference type="RefSeq" id="WP_162302144.1">
    <property type="nucleotide sequence ID" value="NZ_AP018929.1"/>
</dbReference>
<organism evidence="2 4">
    <name type="scientific">Sulfuracidifex tepidarius</name>
    <dbReference type="NCBI Taxonomy" id="1294262"/>
    <lineage>
        <taxon>Archaea</taxon>
        <taxon>Thermoproteota</taxon>
        <taxon>Thermoprotei</taxon>
        <taxon>Sulfolobales</taxon>
        <taxon>Sulfolobaceae</taxon>
        <taxon>Sulfuracidifex</taxon>
    </lineage>
</organism>
<gene>
    <name evidence="2" type="ORF">IC006_2516</name>
    <name evidence="3" type="ORF">IC007_2529</name>
</gene>
<dbReference type="Proteomes" id="UP000325030">
    <property type="component" value="Chromosome"/>
</dbReference>
<dbReference type="GeneID" id="41718804"/>
<accession>A0A510E637</accession>
<evidence type="ECO:0000256" key="1">
    <source>
        <dbReference type="SAM" id="Phobius"/>
    </source>
</evidence>
<accession>A0A510DY86</accession>
<evidence type="ECO:0000313" key="2">
    <source>
        <dbReference type="EMBL" id="BBG25181.1"/>
    </source>
</evidence>
<evidence type="ECO:0000313" key="4">
    <source>
        <dbReference type="Proteomes" id="UP000322983"/>
    </source>
</evidence>
<dbReference type="Proteomes" id="UP000322983">
    <property type="component" value="Chromosome"/>
</dbReference>
<proteinExistence type="predicted"/>
<dbReference type="AlphaFoldDB" id="A0A510DY86"/>
<keyword evidence="4" id="KW-1185">Reference proteome</keyword>
<reference evidence="2 4" key="2">
    <citation type="journal article" date="2020" name="Int. J. Syst. Evol. Microbiol.">
        <title>Sulfuracidifex tepidarius gen. nov., sp. nov. and transfer of Sulfolobus metallicus Huber and Stetter 1992 to the genus Sulfuracidifex as Sulfuracidifex metallicus comb. nov.</title>
        <authorList>
            <person name="Itoh T."/>
            <person name="Miura T."/>
            <person name="Sakai H.D."/>
            <person name="Kato S."/>
            <person name="Ohkuma M."/>
            <person name="Takashina T."/>
        </authorList>
    </citation>
    <scope>NUCLEOTIDE SEQUENCE [LARGE SCALE GENOMIC DNA]</scope>
    <source>
        <strain evidence="2 4">IC-006</strain>
        <strain evidence="3">IC-007</strain>
    </source>
</reference>
<keyword evidence="1" id="KW-1133">Transmembrane helix</keyword>
<dbReference type="Pfam" id="PF05317">
    <property type="entry name" value="Thermopsin"/>
    <property type="match status" value="1"/>
</dbReference>
<dbReference type="EMBL" id="AP018929">
    <property type="protein sequence ID" value="BBG25181.1"/>
    <property type="molecule type" value="Genomic_DNA"/>
</dbReference>
<dbReference type="OrthoDB" id="28853at2157"/>
<evidence type="ECO:0000313" key="5">
    <source>
        <dbReference type="Proteomes" id="UP000325030"/>
    </source>
</evidence>
<name>A0A510DY86_9CREN</name>
<keyword evidence="1" id="KW-0812">Transmembrane</keyword>
<dbReference type="KEGG" id="step:IC006_2516"/>
<evidence type="ECO:0000313" key="3">
    <source>
        <dbReference type="EMBL" id="BBG27974.1"/>
    </source>
</evidence>
<reference evidence="5" key="1">
    <citation type="submission" date="2018-09" db="EMBL/GenBank/DDBJ databases">
        <title>Complete Genome Sequencing of Sulfolobus sp. JCM 16834.</title>
        <authorList>
            <person name="Kato S."/>
            <person name="Itoh T."/>
            <person name="Ohkuma M."/>
        </authorList>
    </citation>
    <scope>NUCLEOTIDE SEQUENCE [LARGE SCALE GENOMIC DNA]</scope>
    <source>
        <strain evidence="5">IC-007</strain>
    </source>
</reference>